<keyword evidence="2" id="KW-1185">Reference proteome</keyword>
<dbReference type="AlphaFoldDB" id="A0A7S9PYM6"/>
<dbReference type="RefSeq" id="WP_196098970.1">
    <property type="nucleotide sequence ID" value="NZ_CP064939.1"/>
</dbReference>
<name>A0A7S9PYM6_9SPHI</name>
<gene>
    <name evidence="1" type="ORF">IZT61_21090</name>
</gene>
<evidence type="ECO:0000313" key="1">
    <source>
        <dbReference type="EMBL" id="QPH39503.1"/>
    </source>
</evidence>
<evidence type="ECO:0000313" key="2">
    <source>
        <dbReference type="Proteomes" id="UP000594759"/>
    </source>
</evidence>
<dbReference type="EMBL" id="CP064939">
    <property type="protein sequence ID" value="QPH39503.1"/>
    <property type="molecule type" value="Genomic_DNA"/>
</dbReference>
<accession>A0A7S9PYM6</accession>
<dbReference type="Proteomes" id="UP000594759">
    <property type="component" value="Chromosome"/>
</dbReference>
<organism evidence="1 2">
    <name type="scientific">Pedobacter endophyticus</name>
    <dbReference type="NCBI Taxonomy" id="2789740"/>
    <lineage>
        <taxon>Bacteria</taxon>
        <taxon>Pseudomonadati</taxon>
        <taxon>Bacteroidota</taxon>
        <taxon>Sphingobacteriia</taxon>
        <taxon>Sphingobacteriales</taxon>
        <taxon>Sphingobacteriaceae</taxon>
        <taxon>Pedobacter</taxon>
    </lineage>
</organism>
<reference evidence="1 2" key="1">
    <citation type="submission" date="2020-11" db="EMBL/GenBank/DDBJ databases">
        <title>Pedobacter endophytica, an endophytic bacteria isolated form Carex pumila.</title>
        <authorList>
            <person name="Peng Y."/>
            <person name="Jiang L."/>
            <person name="Lee J."/>
        </authorList>
    </citation>
    <scope>NUCLEOTIDE SEQUENCE [LARGE SCALE GENOMIC DNA]</scope>
    <source>
        <strain evidence="1 2">JBR3-12</strain>
    </source>
</reference>
<protein>
    <submittedName>
        <fullName evidence="1">Uncharacterized protein</fullName>
    </submittedName>
</protein>
<sequence length="45" mass="5476">MSKQGVRHKVKGLRLKRPNPMFYTSREAYDKQKMLSTWDDLEKDY</sequence>
<dbReference type="KEGG" id="pex:IZT61_21090"/>
<proteinExistence type="predicted"/>